<dbReference type="Pfam" id="PF03372">
    <property type="entry name" value="Exo_endo_phos"/>
    <property type="match status" value="1"/>
</dbReference>
<sequence length="617" mass="71938">MPQPYKSLMTDIYGNQETINLKNWNFDIDDEQKLTLEQGYNHYKNALWDKKMVDIKTLKSDQITLAKQLKIATYNCQGFNTNAAVKVQVFVDFIHCEKLDILVLTEVKTWKKDMEWQRKLKNLGIRTQVMTTPELARGGVVVLTKYENTKAKLIVQYGNTGGMIEIKYKTTKVSKRDFYYTNKIILFPVYINQAPIKQEKEWIQELMQMISYISTLTRHPVIVIGDFNTKGHKLMEKNSLKEITKDLLYTFQANIHGNLVRSKPDGIYTSGIGKNPQVYTKVMMQREMDHRAVIANIGTLVIEYVHKQHARKDIEELLEYNDEVLEEILNSEVPLISAEQIIAKHNKKKVTSLMQMKKIVEQAHQKNKDELQDIIKAQNKEFMDNIEAMMDEYENGDQREEVLFEVLKMIQGCVRNRKRGNGLHIVRAYEPQGEETTQGIYKTYYKLAGKYNMKFNLGQHTNVSPNSIALNKDKIEYVLREKINLQDEETLLNQFKQLIEEEEELGNFESIRKKIIGKYGKIGGKSTEEMRETYKQYKESVGEAIKKTAKKKAFGNDLVSPIIKNKRIKINECYCEIAELERISKISTRKVFDPNFDFNTQYVGKCCDHGKKRQVYQ</sequence>
<dbReference type="InterPro" id="IPR036691">
    <property type="entry name" value="Endo/exonu/phosph_ase_sf"/>
</dbReference>
<evidence type="ECO:0000313" key="3">
    <source>
        <dbReference type="Proteomes" id="UP000039865"/>
    </source>
</evidence>
<accession>A0A078AH71</accession>
<evidence type="ECO:0000313" key="2">
    <source>
        <dbReference type="EMBL" id="CDW80862.1"/>
    </source>
</evidence>
<dbReference type="GO" id="GO:0003824">
    <property type="term" value="F:catalytic activity"/>
    <property type="evidence" value="ECO:0007669"/>
    <property type="project" value="InterPro"/>
</dbReference>
<dbReference type="InterPro" id="IPR005135">
    <property type="entry name" value="Endo/exonuclease/phosphatase"/>
</dbReference>
<feature type="domain" description="Endonuclease/exonuclease/phosphatase" evidence="1">
    <location>
        <begin position="72"/>
        <end position="229"/>
    </location>
</feature>
<dbReference type="AlphaFoldDB" id="A0A078AH71"/>
<protein>
    <recommendedName>
        <fullName evidence="1">Endonuclease/exonuclease/phosphatase domain-containing protein</fullName>
    </recommendedName>
</protein>
<dbReference type="Gene3D" id="3.60.10.10">
    <property type="entry name" value="Endonuclease/exonuclease/phosphatase"/>
    <property type="match status" value="1"/>
</dbReference>
<dbReference type="EMBL" id="CCKQ01009380">
    <property type="protein sequence ID" value="CDW80862.1"/>
    <property type="molecule type" value="Genomic_DNA"/>
</dbReference>
<dbReference type="Proteomes" id="UP000039865">
    <property type="component" value="Unassembled WGS sequence"/>
</dbReference>
<organism evidence="2 3">
    <name type="scientific">Stylonychia lemnae</name>
    <name type="common">Ciliate</name>
    <dbReference type="NCBI Taxonomy" id="5949"/>
    <lineage>
        <taxon>Eukaryota</taxon>
        <taxon>Sar</taxon>
        <taxon>Alveolata</taxon>
        <taxon>Ciliophora</taxon>
        <taxon>Intramacronucleata</taxon>
        <taxon>Spirotrichea</taxon>
        <taxon>Stichotrichia</taxon>
        <taxon>Sporadotrichida</taxon>
        <taxon>Oxytrichidae</taxon>
        <taxon>Stylonychinae</taxon>
        <taxon>Stylonychia</taxon>
    </lineage>
</organism>
<gene>
    <name evidence="2" type="primary">Contig5750.g6158</name>
    <name evidence="2" type="ORF">STYLEM_9866</name>
</gene>
<name>A0A078AH71_STYLE</name>
<dbReference type="SUPFAM" id="SSF56219">
    <property type="entry name" value="DNase I-like"/>
    <property type="match status" value="1"/>
</dbReference>
<evidence type="ECO:0000259" key="1">
    <source>
        <dbReference type="Pfam" id="PF03372"/>
    </source>
</evidence>
<proteinExistence type="predicted"/>
<reference evidence="2 3" key="1">
    <citation type="submission" date="2014-06" db="EMBL/GenBank/DDBJ databases">
        <authorList>
            <person name="Swart Estienne"/>
        </authorList>
    </citation>
    <scope>NUCLEOTIDE SEQUENCE [LARGE SCALE GENOMIC DNA]</scope>
    <source>
        <strain evidence="2 3">130c</strain>
    </source>
</reference>
<keyword evidence="3" id="KW-1185">Reference proteome</keyword>
<dbReference type="InParanoid" id="A0A078AH71"/>